<feature type="region of interest" description="Disordered" evidence="1">
    <location>
        <begin position="1"/>
        <end position="125"/>
    </location>
</feature>
<feature type="compositionally biased region" description="Low complexity" evidence="1">
    <location>
        <begin position="94"/>
        <end position="108"/>
    </location>
</feature>
<feature type="compositionally biased region" description="Low complexity" evidence="1">
    <location>
        <begin position="61"/>
        <end position="78"/>
    </location>
</feature>
<evidence type="ECO:0000256" key="1">
    <source>
        <dbReference type="SAM" id="MobiDB-lite"/>
    </source>
</evidence>
<name>A0A6A6TA08_9PLEO</name>
<keyword evidence="3" id="KW-1185">Reference proteome</keyword>
<sequence length="125" mass="12649">MRASSRSAAGSAVQRQTATQGRAERASEDGRASRAARERPAGEGGQGRGSAAQRPTSGMDASGLVAAAVAGAKRAMGAGESGRGVETMPSRCSARIQRAGARAQAEAQTAKEKQPPAAAARCERR</sequence>
<accession>A0A6A6TA08</accession>
<feature type="compositionally biased region" description="Basic and acidic residues" evidence="1">
    <location>
        <begin position="22"/>
        <end position="41"/>
    </location>
</feature>
<proteinExistence type="predicted"/>
<dbReference type="EMBL" id="MU004335">
    <property type="protein sequence ID" value="KAF2656492.1"/>
    <property type="molecule type" value="Genomic_DNA"/>
</dbReference>
<gene>
    <name evidence="2" type="ORF">K491DRAFT_677954</name>
</gene>
<protein>
    <submittedName>
        <fullName evidence="2">Uncharacterized protein</fullName>
    </submittedName>
</protein>
<feature type="compositionally biased region" description="Low complexity" evidence="1">
    <location>
        <begin position="1"/>
        <end position="12"/>
    </location>
</feature>
<reference evidence="2" key="1">
    <citation type="journal article" date="2020" name="Stud. Mycol.">
        <title>101 Dothideomycetes genomes: a test case for predicting lifestyles and emergence of pathogens.</title>
        <authorList>
            <person name="Haridas S."/>
            <person name="Albert R."/>
            <person name="Binder M."/>
            <person name="Bloem J."/>
            <person name="Labutti K."/>
            <person name="Salamov A."/>
            <person name="Andreopoulos B."/>
            <person name="Baker S."/>
            <person name="Barry K."/>
            <person name="Bills G."/>
            <person name="Bluhm B."/>
            <person name="Cannon C."/>
            <person name="Castanera R."/>
            <person name="Culley D."/>
            <person name="Daum C."/>
            <person name="Ezra D."/>
            <person name="Gonzalez J."/>
            <person name="Henrissat B."/>
            <person name="Kuo A."/>
            <person name="Liang C."/>
            <person name="Lipzen A."/>
            <person name="Lutzoni F."/>
            <person name="Magnuson J."/>
            <person name="Mondo S."/>
            <person name="Nolan M."/>
            <person name="Ohm R."/>
            <person name="Pangilinan J."/>
            <person name="Park H.-J."/>
            <person name="Ramirez L."/>
            <person name="Alfaro M."/>
            <person name="Sun H."/>
            <person name="Tritt A."/>
            <person name="Yoshinaga Y."/>
            <person name="Zwiers L.-H."/>
            <person name="Turgeon B."/>
            <person name="Goodwin S."/>
            <person name="Spatafora J."/>
            <person name="Crous P."/>
            <person name="Grigoriev I."/>
        </authorList>
    </citation>
    <scope>NUCLEOTIDE SEQUENCE</scope>
    <source>
        <strain evidence="2">CBS 122681</strain>
    </source>
</reference>
<organism evidence="2 3">
    <name type="scientific">Lophiostoma macrostomum CBS 122681</name>
    <dbReference type="NCBI Taxonomy" id="1314788"/>
    <lineage>
        <taxon>Eukaryota</taxon>
        <taxon>Fungi</taxon>
        <taxon>Dikarya</taxon>
        <taxon>Ascomycota</taxon>
        <taxon>Pezizomycotina</taxon>
        <taxon>Dothideomycetes</taxon>
        <taxon>Pleosporomycetidae</taxon>
        <taxon>Pleosporales</taxon>
        <taxon>Lophiostomataceae</taxon>
        <taxon>Lophiostoma</taxon>
    </lineage>
</organism>
<dbReference type="AlphaFoldDB" id="A0A6A6TA08"/>
<evidence type="ECO:0000313" key="2">
    <source>
        <dbReference type="EMBL" id="KAF2656492.1"/>
    </source>
</evidence>
<dbReference type="Proteomes" id="UP000799324">
    <property type="component" value="Unassembled WGS sequence"/>
</dbReference>
<evidence type="ECO:0000313" key="3">
    <source>
        <dbReference type="Proteomes" id="UP000799324"/>
    </source>
</evidence>